<protein>
    <submittedName>
        <fullName evidence="1">Uncharacterized protein</fullName>
    </submittedName>
</protein>
<sequence length="144" mass="15728">MVSSSTAGKVVNASGLGRYIAVMISRHETLMLTAISTSISPSGSGMISMNTTASAMKAPTTSERCMAVIASRLRRLNKAFMGYSILVKSVYCASWLRFSHAAYSPFRVRSRSRALLRVSSFPPQIFSGSGLKQRQQTVEKERLL</sequence>
<reference evidence="1 2" key="1">
    <citation type="submission" date="2018-06" db="EMBL/GenBank/DDBJ databases">
        <authorList>
            <consortium name="Pathogen Informatics"/>
            <person name="Doyle S."/>
        </authorList>
    </citation>
    <scope>NUCLEOTIDE SEQUENCE [LARGE SCALE GENOMIC DNA]</scope>
    <source>
        <strain evidence="1 2">NCTC12120</strain>
    </source>
</reference>
<gene>
    <name evidence="1" type="ORF">NCTC12120_00257</name>
</gene>
<dbReference type="AlphaFoldDB" id="A0A2X2T312"/>
<accession>A0A2X2T312</accession>
<dbReference type="Proteomes" id="UP000251197">
    <property type="component" value="Unassembled WGS sequence"/>
</dbReference>
<evidence type="ECO:0000313" key="2">
    <source>
        <dbReference type="Proteomes" id="UP000251197"/>
    </source>
</evidence>
<organism evidence="1 2">
    <name type="scientific">Cedecea neteri</name>
    <dbReference type="NCBI Taxonomy" id="158822"/>
    <lineage>
        <taxon>Bacteria</taxon>
        <taxon>Pseudomonadati</taxon>
        <taxon>Pseudomonadota</taxon>
        <taxon>Gammaproteobacteria</taxon>
        <taxon>Enterobacterales</taxon>
        <taxon>Enterobacteriaceae</taxon>
        <taxon>Cedecea</taxon>
    </lineage>
</organism>
<name>A0A2X2T312_9ENTR</name>
<proteinExistence type="predicted"/>
<evidence type="ECO:0000313" key="1">
    <source>
        <dbReference type="EMBL" id="SQA96501.1"/>
    </source>
</evidence>
<dbReference type="EMBL" id="UAVU01000003">
    <property type="protein sequence ID" value="SQA96501.1"/>
    <property type="molecule type" value="Genomic_DNA"/>
</dbReference>